<dbReference type="Pfam" id="PF05157">
    <property type="entry name" value="MshEN"/>
    <property type="match status" value="1"/>
</dbReference>
<protein>
    <submittedName>
        <fullName evidence="7">Type IV-A pilus assembly ATPase PilB</fullName>
    </submittedName>
</protein>
<evidence type="ECO:0000256" key="1">
    <source>
        <dbReference type="ARBA" id="ARBA00004496"/>
    </source>
</evidence>
<dbReference type="InterPro" id="IPR013374">
    <property type="entry name" value="ATPase_typ4_pilus-assembl_PilB"/>
</dbReference>
<dbReference type="PANTHER" id="PTHR30258">
    <property type="entry name" value="TYPE II SECRETION SYSTEM PROTEIN GSPE-RELATED"/>
    <property type="match status" value="1"/>
</dbReference>
<comment type="subcellular location">
    <subcellularLocation>
        <location evidence="1">Cytoplasm</location>
    </subcellularLocation>
</comment>
<name>A0ABY8AUI7_9GAMM</name>
<feature type="domain" description="Bacterial type II secretion system protein E" evidence="6">
    <location>
        <begin position="380"/>
        <end position="394"/>
    </location>
</feature>
<evidence type="ECO:0000259" key="6">
    <source>
        <dbReference type="PROSITE" id="PS00662"/>
    </source>
</evidence>
<keyword evidence="8" id="KW-1185">Reference proteome</keyword>
<dbReference type="InterPro" id="IPR037257">
    <property type="entry name" value="T2SS_E_N_sf"/>
</dbReference>
<dbReference type="InterPro" id="IPR007831">
    <property type="entry name" value="T2SS_GspE_N"/>
</dbReference>
<evidence type="ECO:0000313" key="8">
    <source>
        <dbReference type="Proteomes" id="UP001222087"/>
    </source>
</evidence>
<dbReference type="PROSITE" id="PS00662">
    <property type="entry name" value="T2SP_E"/>
    <property type="match status" value="1"/>
</dbReference>
<organism evidence="7 8">
    <name type="scientific">Legionella cardiaca</name>
    <dbReference type="NCBI Taxonomy" id="1071983"/>
    <lineage>
        <taxon>Bacteria</taxon>
        <taxon>Pseudomonadati</taxon>
        <taxon>Pseudomonadota</taxon>
        <taxon>Gammaproteobacteria</taxon>
        <taxon>Legionellales</taxon>
        <taxon>Legionellaceae</taxon>
        <taxon>Legionella</taxon>
    </lineage>
</organism>
<evidence type="ECO:0000313" key="7">
    <source>
        <dbReference type="EMBL" id="WED44345.1"/>
    </source>
</evidence>
<dbReference type="Gene3D" id="3.30.300.160">
    <property type="entry name" value="Type II secretion system, protein E, N-terminal domain"/>
    <property type="match status" value="1"/>
</dbReference>
<dbReference type="EMBL" id="CP119078">
    <property type="protein sequence ID" value="WED44345.1"/>
    <property type="molecule type" value="Genomic_DNA"/>
</dbReference>
<evidence type="ECO:0000256" key="3">
    <source>
        <dbReference type="ARBA" id="ARBA00022490"/>
    </source>
</evidence>
<evidence type="ECO:0000256" key="2">
    <source>
        <dbReference type="ARBA" id="ARBA00006611"/>
    </source>
</evidence>
<evidence type="ECO:0000256" key="4">
    <source>
        <dbReference type="ARBA" id="ARBA00022741"/>
    </source>
</evidence>
<dbReference type="PANTHER" id="PTHR30258:SF1">
    <property type="entry name" value="PROTEIN TRANSPORT PROTEIN HOFB HOMOLOG"/>
    <property type="match status" value="1"/>
</dbReference>
<reference evidence="7 8" key="1">
    <citation type="submission" date="2023-02" db="EMBL/GenBank/DDBJ databases">
        <title>Genome Sequence of L. cardiaca H63T.</title>
        <authorList>
            <person name="Lopez A.E."/>
            <person name="Cianciotto N.P."/>
        </authorList>
    </citation>
    <scope>NUCLEOTIDE SEQUENCE [LARGE SCALE GENOMIC DNA]</scope>
    <source>
        <strain evidence="7 8">H63</strain>
    </source>
</reference>
<sequence length="562" mass="63357">MERIYAEHPLPTIAHLMVKANLISNVKINEYQKNAQSSKQTLLEYLTANKLFSARQLALLLSEHFGVPYLDLDSINLTLMPWQLLNEKWVYNLRLIPLFIRGNHLFLATDDPSKHATIKEIQFYTQFYPLVIVVERDKLNGLIEKINQHKSNPGSYEIATTEKFTERLSDPGFKEDAPIVKLVHDILADAVKRKASDVHFELYEDQYRVRYRLDGVLVEAVAPPTSLANQITSRIKILANLDISERRIPQDGRFRMEMAERFTMDFRVNVCPTVSGEKIAIRILNPNISTVSIEELGFNSFQQQLFLRSLEKPQGMILITGPTGSGKTASLYTALTLLNTPERNILTAEDPVEIKISGINQININPKVGLTFANALRSFLRQDPDIIMVGEIRDLETAEIAIKASHTGHLVLSTLHTNSAAEALTRLRNMGVPSFNIASSLNLLIAQRLVRRLCSYCKKVTKILTASELIQLGFEKEIINPVELYSADGCKHCLNGYKGRIGLFEILPVSPTIADLILSNVNSIDILRQAKQEGMLTLRQTGFEKVRDGITTIEELNRVTIN</sequence>
<dbReference type="InterPro" id="IPR027417">
    <property type="entry name" value="P-loop_NTPase"/>
</dbReference>
<dbReference type="SUPFAM" id="SSF52540">
    <property type="entry name" value="P-loop containing nucleoside triphosphate hydrolases"/>
    <property type="match status" value="1"/>
</dbReference>
<keyword evidence="4" id="KW-0547">Nucleotide-binding</keyword>
<keyword evidence="3" id="KW-0963">Cytoplasm</keyword>
<dbReference type="RefSeq" id="WP_275090163.1">
    <property type="nucleotide sequence ID" value="NZ_CP119078.1"/>
</dbReference>
<dbReference type="Pfam" id="PF00437">
    <property type="entry name" value="T2SSE"/>
    <property type="match status" value="1"/>
</dbReference>
<dbReference type="SUPFAM" id="SSF160246">
    <property type="entry name" value="EspE N-terminal domain-like"/>
    <property type="match status" value="1"/>
</dbReference>
<evidence type="ECO:0000256" key="5">
    <source>
        <dbReference type="ARBA" id="ARBA00022840"/>
    </source>
</evidence>
<comment type="similarity">
    <text evidence="2">Belongs to the GSP E family.</text>
</comment>
<gene>
    <name evidence="7" type="primary">pilB</name>
    <name evidence="7" type="ORF">PXX05_06040</name>
</gene>
<accession>A0ABY8AUI7</accession>
<dbReference type="Gene3D" id="3.40.50.300">
    <property type="entry name" value="P-loop containing nucleotide triphosphate hydrolases"/>
    <property type="match status" value="1"/>
</dbReference>
<dbReference type="Gene3D" id="3.30.450.90">
    <property type="match status" value="1"/>
</dbReference>
<dbReference type="CDD" id="cd01129">
    <property type="entry name" value="PulE-GspE-like"/>
    <property type="match status" value="1"/>
</dbReference>
<dbReference type="InterPro" id="IPR001482">
    <property type="entry name" value="T2SS/T4SS_dom"/>
</dbReference>
<dbReference type="Proteomes" id="UP001222087">
    <property type="component" value="Chromosome"/>
</dbReference>
<proteinExistence type="inferred from homology"/>
<keyword evidence="5" id="KW-0067">ATP-binding</keyword>
<dbReference type="NCBIfam" id="TIGR02538">
    <property type="entry name" value="type_IV_pilB"/>
    <property type="match status" value="1"/>
</dbReference>